<keyword evidence="3" id="KW-0633">Potassium transport</keyword>
<feature type="transmembrane region" description="Helical" evidence="13">
    <location>
        <begin position="107"/>
        <end position="126"/>
    </location>
</feature>
<keyword evidence="10" id="KW-0739">Sodium transport</keyword>
<protein>
    <submittedName>
        <fullName evidence="15">Sodium/hydrogen exchanger 10</fullName>
    </submittedName>
</protein>
<feature type="domain" description="Cation/H+ exchanger transmembrane" evidence="14">
    <location>
        <begin position="3"/>
        <end position="195"/>
    </location>
</feature>
<evidence type="ECO:0000256" key="3">
    <source>
        <dbReference type="ARBA" id="ARBA00022538"/>
    </source>
</evidence>
<keyword evidence="7" id="KW-0915">Sodium</keyword>
<keyword evidence="9 13" id="KW-0472">Membrane</keyword>
<name>A0ABS8Y6Y9_DATST</name>
<evidence type="ECO:0000256" key="10">
    <source>
        <dbReference type="ARBA" id="ARBA00023201"/>
    </source>
</evidence>
<evidence type="ECO:0000256" key="7">
    <source>
        <dbReference type="ARBA" id="ARBA00023053"/>
    </source>
</evidence>
<keyword evidence="5" id="KW-0630">Potassium</keyword>
<dbReference type="Gene3D" id="6.10.140.1330">
    <property type="match status" value="1"/>
</dbReference>
<comment type="subcellular location">
    <subcellularLocation>
        <location evidence="1">Membrane</location>
        <topology evidence="1">Multi-pass membrane protein</topology>
    </subcellularLocation>
</comment>
<reference evidence="15 16" key="1">
    <citation type="journal article" date="2021" name="BMC Genomics">
        <title>Datura genome reveals duplications of psychoactive alkaloid biosynthetic genes and high mutation rate following tissue culture.</title>
        <authorList>
            <person name="Rajewski A."/>
            <person name="Carter-House D."/>
            <person name="Stajich J."/>
            <person name="Litt A."/>
        </authorList>
    </citation>
    <scope>NUCLEOTIDE SEQUENCE [LARGE SCALE GENOMIC DNA]</scope>
    <source>
        <strain evidence="15">AR-01</strain>
    </source>
</reference>
<evidence type="ECO:0000313" key="16">
    <source>
        <dbReference type="Proteomes" id="UP000823775"/>
    </source>
</evidence>
<accession>A0ABS8Y6Y9</accession>
<proteinExistence type="predicted"/>
<feature type="transmembrane region" description="Helical" evidence="13">
    <location>
        <begin position="188"/>
        <end position="209"/>
    </location>
</feature>
<dbReference type="Proteomes" id="UP000823775">
    <property type="component" value="Unassembled WGS sequence"/>
</dbReference>
<evidence type="ECO:0000256" key="4">
    <source>
        <dbReference type="ARBA" id="ARBA00022692"/>
    </source>
</evidence>
<dbReference type="PANTHER" id="PTHR10110">
    <property type="entry name" value="SODIUM/HYDROGEN EXCHANGER"/>
    <property type="match status" value="1"/>
</dbReference>
<organism evidence="15 16">
    <name type="scientific">Datura stramonium</name>
    <name type="common">Jimsonweed</name>
    <name type="synonym">Common thornapple</name>
    <dbReference type="NCBI Taxonomy" id="4076"/>
    <lineage>
        <taxon>Eukaryota</taxon>
        <taxon>Viridiplantae</taxon>
        <taxon>Streptophyta</taxon>
        <taxon>Embryophyta</taxon>
        <taxon>Tracheophyta</taxon>
        <taxon>Spermatophyta</taxon>
        <taxon>Magnoliopsida</taxon>
        <taxon>eudicotyledons</taxon>
        <taxon>Gunneridae</taxon>
        <taxon>Pentapetalae</taxon>
        <taxon>asterids</taxon>
        <taxon>lamiids</taxon>
        <taxon>Solanales</taxon>
        <taxon>Solanaceae</taxon>
        <taxon>Solanoideae</taxon>
        <taxon>Datureae</taxon>
        <taxon>Datura</taxon>
    </lineage>
</organism>
<dbReference type="EMBL" id="JACEIK010023136">
    <property type="protein sequence ID" value="MCE5166416.1"/>
    <property type="molecule type" value="Genomic_DNA"/>
</dbReference>
<evidence type="ECO:0000256" key="12">
    <source>
        <dbReference type="ARBA" id="ARBA00047912"/>
    </source>
</evidence>
<evidence type="ECO:0000256" key="13">
    <source>
        <dbReference type="SAM" id="Phobius"/>
    </source>
</evidence>
<keyword evidence="16" id="KW-1185">Reference proteome</keyword>
<gene>
    <name evidence="15" type="primary">SLC9C1_2</name>
    <name evidence="15" type="ORF">HAX54_019070</name>
</gene>
<keyword evidence="8" id="KW-0406">Ion transport</keyword>
<evidence type="ECO:0000256" key="1">
    <source>
        <dbReference type="ARBA" id="ARBA00004141"/>
    </source>
</evidence>
<dbReference type="InterPro" id="IPR006153">
    <property type="entry name" value="Cation/H_exchanger_TM"/>
</dbReference>
<feature type="transmembrane region" description="Helical" evidence="13">
    <location>
        <begin position="80"/>
        <end position="101"/>
    </location>
</feature>
<dbReference type="InterPro" id="IPR018422">
    <property type="entry name" value="Cation/H_exchanger_CPA1"/>
</dbReference>
<keyword evidence="2" id="KW-0813">Transport</keyword>
<evidence type="ECO:0000256" key="6">
    <source>
        <dbReference type="ARBA" id="ARBA00022989"/>
    </source>
</evidence>
<comment type="catalytic activity">
    <reaction evidence="11">
        <text>Na(+)(in) + H(+)(out) = Na(+)(out) + H(+)(in)</text>
        <dbReference type="Rhea" id="RHEA:29419"/>
        <dbReference type="ChEBI" id="CHEBI:15378"/>
        <dbReference type="ChEBI" id="CHEBI:29101"/>
    </reaction>
</comment>
<dbReference type="PANTHER" id="PTHR10110:SF174">
    <property type="entry name" value="SODIUM_HYDROGEN EXCHANGER 8-LIKE"/>
    <property type="match status" value="1"/>
</dbReference>
<keyword evidence="6 13" id="KW-1133">Transmembrane helix</keyword>
<comment type="caution">
    <text evidence="15">The sequence shown here is derived from an EMBL/GenBank/DDBJ whole genome shotgun (WGS) entry which is preliminary data.</text>
</comment>
<evidence type="ECO:0000256" key="2">
    <source>
        <dbReference type="ARBA" id="ARBA00022448"/>
    </source>
</evidence>
<comment type="catalytic activity">
    <reaction evidence="12">
        <text>K(+)(in) + H(+)(out) = K(+)(out) + H(+)(in)</text>
        <dbReference type="Rhea" id="RHEA:29467"/>
        <dbReference type="ChEBI" id="CHEBI:15378"/>
        <dbReference type="ChEBI" id="CHEBI:29103"/>
    </reaction>
</comment>
<sequence>MAQMLLLAGPGVLISTVLIGAAVKLAFPYDWNCKTSLLLGAILSATDPLAVVALLKDLGASKKLSTIVEGESMMNDGTAIVVYQLFYRMVLGKSFGWVAVLENLAEGSLGSVVIGLVFGMTSLFWLRFIYNDTLTDFSLALTVSYIAYYTAQEEAEASAVLTLVALGMVFAMSKDTHRARGKQSLHEFWFIGEILTFPWPFMVITINILGDKLLVVKSKGFEALSMSGI</sequence>
<evidence type="ECO:0000259" key="14">
    <source>
        <dbReference type="Pfam" id="PF00999"/>
    </source>
</evidence>
<evidence type="ECO:0000313" key="15">
    <source>
        <dbReference type="EMBL" id="MCE5166416.1"/>
    </source>
</evidence>
<evidence type="ECO:0000256" key="9">
    <source>
        <dbReference type="ARBA" id="ARBA00023136"/>
    </source>
</evidence>
<dbReference type="Pfam" id="PF00999">
    <property type="entry name" value="Na_H_Exchanger"/>
    <property type="match status" value="1"/>
</dbReference>
<feature type="non-terminal residue" evidence="15">
    <location>
        <position position="229"/>
    </location>
</feature>
<evidence type="ECO:0000256" key="11">
    <source>
        <dbReference type="ARBA" id="ARBA00047524"/>
    </source>
</evidence>
<evidence type="ECO:0000256" key="8">
    <source>
        <dbReference type="ARBA" id="ARBA00023065"/>
    </source>
</evidence>
<keyword evidence="4 13" id="KW-0812">Transmembrane</keyword>
<evidence type="ECO:0000256" key="5">
    <source>
        <dbReference type="ARBA" id="ARBA00022958"/>
    </source>
</evidence>